<evidence type="ECO:0000313" key="1">
    <source>
        <dbReference type="EMBL" id="QEV51334.1"/>
    </source>
</evidence>
<dbReference type="Proteomes" id="UP000325458">
    <property type="component" value="Chromosome"/>
</dbReference>
<name>A0AAE6TL27_STRPT</name>
<protein>
    <submittedName>
        <fullName evidence="1">Uncharacterized protein</fullName>
    </submittedName>
</protein>
<dbReference type="EMBL" id="CP023691">
    <property type="protein sequence ID" value="QEV51334.1"/>
    <property type="molecule type" value="Genomic_DNA"/>
</dbReference>
<reference evidence="1 2" key="1">
    <citation type="submission" date="2017-09" db="EMBL/GenBank/DDBJ databases">
        <authorList>
            <person name="Lee N."/>
            <person name="Cho B.-K."/>
        </authorList>
    </citation>
    <scope>NUCLEOTIDE SEQUENCE [LARGE SCALE GENOMIC DNA]</scope>
    <source>
        <strain evidence="1 2">ATCC 23948</strain>
    </source>
</reference>
<gene>
    <name evidence="1" type="ORF">CP981_06345</name>
</gene>
<organism evidence="1 2">
    <name type="scientific">Streptomyces platensis</name>
    <dbReference type="NCBI Taxonomy" id="58346"/>
    <lineage>
        <taxon>Bacteria</taxon>
        <taxon>Bacillati</taxon>
        <taxon>Actinomycetota</taxon>
        <taxon>Actinomycetes</taxon>
        <taxon>Kitasatosporales</taxon>
        <taxon>Streptomycetaceae</taxon>
        <taxon>Streptomyces</taxon>
    </lineage>
</organism>
<dbReference type="AlphaFoldDB" id="A0AAE6TL27"/>
<evidence type="ECO:0000313" key="2">
    <source>
        <dbReference type="Proteomes" id="UP000325458"/>
    </source>
</evidence>
<dbReference type="KEGG" id="spla:CP981_06345"/>
<accession>A0AAE6TL27</accession>
<sequence>MPSAFLRLVRSQMFSNWEAGSYQTSDTMTNMQVNGSGSFASNEPEPDRAEFVLTSAAAPSGPFGGVVLDRCWLLALKAEPWTAPRRTSWAFFTVRHPDAHTRLTRGDTRHDGPMKVMWRYTGHLARP</sequence>
<proteinExistence type="predicted"/>